<feature type="region of interest" description="Disordered" evidence="1">
    <location>
        <begin position="186"/>
        <end position="247"/>
    </location>
</feature>
<evidence type="ECO:0000256" key="1">
    <source>
        <dbReference type="SAM" id="MobiDB-lite"/>
    </source>
</evidence>
<reference evidence="2 3" key="1">
    <citation type="journal article" date="2022" name="Allergy">
        <title>Genome assembly and annotation of Periplaneta americana reveal a comprehensive cockroach allergen profile.</title>
        <authorList>
            <person name="Wang L."/>
            <person name="Xiong Q."/>
            <person name="Saelim N."/>
            <person name="Wang L."/>
            <person name="Nong W."/>
            <person name="Wan A.T."/>
            <person name="Shi M."/>
            <person name="Liu X."/>
            <person name="Cao Q."/>
            <person name="Hui J.H.L."/>
            <person name="Sookrung N."/>
            <person name="Leung T.F."/>
            <person name="Tungtrongchitr A."/>
            <person name="Tsui S.K.W."/>
        </authorList>
    </citation>
    <scope>NUCLEOTIDE SEQUENCE [LARGE SCALE GENOMIC DNA]</scope>
    <source>
        <strain evidence="2">PWHHKU_190912</strain>
    </source>
</reference>
<sequence length="247" mass="28611">MAGLYEGDNEPSVSLKAISSHGRKDWPMCRKTRNVTYAGFVVIITVIEHWSPTQSTVSSSSLARSPAESRSRAAHLNAIDLGRIEPTTSSTEGQRYTNCATEVDLRLFYGCGCILCCHKRRPVYRYSALSYAERVMNGEKFSPAPGFEPGFQLYVLMLYPLSHTGYPPRRRTKPLNLRRFCPTPGNGLIKLAKGSEERKKENRMKERKKRIKERRKERKKKERKKDRMKERKKQIKERRKKKEGKKE</sequence>
<feature type="compositionally biased region" description="Basic and acidic residues" evidence="1">
    <location>
        <begin position="193"/>
        <end position="204"/>
    </location>
</feature>
<feature type="compositionally biased region" description="Basic residues" evidence="1">
    <location>
        <begin position="205"/>
        <end position="247"/>
    </location>
</feature>
<organism evidence="2 3">
    <name type="scientific">Periplaneta americana</name>
    <name type="common">American cockroach</name>
    <name type="synonym">Blatta americana</name>
    <dbReference type="NCBI Taxonomy" id="6978"/>
    <lineage>
        <taxon>Eukaryota</taxon>
        <taxon>Metazoa</taxon>
        <taxon>Ecdysozoa</taxon>
        <taxon>Arthropoda</taxon>
        <taxon>Hexapoda</taxon>
        <taxon>Insecta</taxon>
        <taxon>Pterygota</taxon>
        <taxon>Neoptera</taxon>
        <taxon>Polyneoptera</taxon>
        <taxon>Dictyoptera</taxon>
        <taxon>Blattodea</taxon>
        <taxon>Blattoidea</taxon>
        <taxon>Blattidae</taxon>
        <taxon>Blattinae</taxon>
        <taxon>Periplaneta</taxon>
    </lineage>
</organism>
<evidence type="ECO:0000313" key="2">
    <source>
        <dbReference type="EMBL" id="KAJ4444600.1"/>
    </source>
</evidence>
<evidence type="ECO:0000313" key="3">
    <source>
        <dbReference type="Proteomes" id="UP001148838"/>
    </source>
</evidence>
<comment type="caution">
    <text evidence="2">The sequence shown here is derived from an EMBL/GenBank/DDBJ whole genome shotgun (WGS) entry which is preliminary data.</text>
</comment>
<name>A0ABQ8TFY1_PERAM</name>
<proteinExistence type="predicted"/>
<accession>A0ABQ8TFY1</accession>
<keyword evidence="3" id="KW-1185">Reference proteome</keyword>
<dbReference type="EMBL" id="JAJSOF020000011">
    <property type="protein sequence ID" value="KAJ4444600.1"/>
    <property type="molecule type" value="Genomic_DNA"/>
</dbReference>
<gene>
    <name evidence="2" type="ORF">ANN_06396</name>
</gene>
<dbReference type="Proteomes" id="UP001148838">
    <property type="component" value="Unassembled WGS sequence"/>
</dbReference>
<protein>
    <submittedName>
        <fullName evidence="2">Uncharacterized protein</fullName>
    </submittedName>
</protein>